<evidence type="ECO:0000313" key="15">
    <source>
        <dbReference type="Proteomes" id="UP000314981"/>
    </source>
</evidence>
<name>A0A4W2DGC0_BOBOX</name>
<evidence type="ECO:0000256" key="1">
    <source>
        <dbReference type="ARBA" id="ARBA00004608"/>
    </source>
</evidence>
<keyword evidence="15" id="KW-1185">Reference proteome</keyword>
<evidence type="ECO:0000256" key="6">
    <source>
        <dbReference type="ARBA" id="ARBA00022989"/>
    </source>
</evidence>
<dbReference type="GO" id="GO:0010008">
    <property type="term" value="C:endosome membrane"/>
    <property type="evidence" value="ECO:0007669"/>
    <property type="project" value="UniProtKB-SubCell"/>
</dbReference>
<organism evidence="14 15">
    <name type="scientific">Bos indicus x Bos taurus</name>
    <name type="common">Hybrid cattle</name>
    <dbReference type="NCBI Taxonomy" id="30522"/>
    <lineage>
        <taxon>Eukaryota</taxon>
        <taxon>Metazoa</taxon>
        <taxon>Chordata</taxon>
        <taxon>Craniata</taxon>
        <taxon>Vertebrata</taxon>
        <taxon>Euteleostomi</taxon>
        <taxon>Mammalia</taxon>
        <taxon>Eutheria</taxon>
        <taxon>Laurasiatheria</taxon>
        <taxon>Artiodactyla</taxon>
        <taxon>Ruminantia</taxon>
        <taxon>Pecora</taxon>
        <taxon>Bovidae</taxon>
        <taxon>Bovinae</taxon>
        <taxon>Bos</taxon>
    </lineage>
</organism>
<accession>A0A4W2DGC0</accession>
<evidence type="ECO:0000256" key="10">
    <source>
        <dbReference type="ARBA" id="ARBA00042171"/>
    </source>
</evidence>
<dbReference type="Ensembl" id="ENSBIXT00005031544.1">
    <property type="protein sequence ID" value="ENSBIXP00005018954.1"/>
    <property type="gene ID" value="ENSBIXG00005005878.1"/>
</dbReference>
<feature type="transmembrane region" description="Helical" evidence="13">
    <location>
        <begin position="104"/>
        <end position="129"/>
    </location>
</feature>
<dbReference type="PANTHER" id="PTHR12050">
    <property type="entry name" value="LEPTIN RECEPTOR-RELATED"/>
    <property type="match status" value="1"/>
</dbReference>
<comment type="similarity">
    <text evidence="3">Belongs to the OB-RGRP/VPS55 family.</text>
</comment>
<evidence type="ECO:0000256" key="9">
    <source>
        <dbReference type="ARBA" id="ARBA00040088"/>
    </source>
</evidence>
<evidence type="ECO:0000313" key="16">
    <source>
        <dbReference type="Proteomes" id="UP000429181"/>
    </source>
</evidence>
<evidence type="ECO:0000256" key="3">
    <source>
        <dbReference type="ARBA" id="ARBA00005645"/>
    </source>
</evidence>
<evidence type="ECO:0000256" key="11">
    <source>
        <dbReference type="ARBA" id="ARBA00042793"/>
    </source>
</evidence>
<keyword evidence="7" id="KW-0333">Golgi apparatus</keyword>
<keyword evidence="6 13" id="KW-1133">Transmembrane helix</keyword>
<evidence type="ECO:0000256" key="2">
    <source>
        <dbReference type="ARBA" id="ARBA00004653"/>
    </source>
</evidence>
<dbReference type="PANTHER" id="PTHR12050:SF3">
    <property type="entry name" value="LEPTIN RECEPTOR GENE-RELATED PROTEIN"/>
    <property type="match status" value="1"/>
</dbReference>
<evidence type="ECO:0000256" key="12">
    <source>
        <dbReference type="ARBA" id="ARBA00046770"/>
    </source>
</evidence>
<comment type="subunit">
    <text evidence="12">Interacts with LEPR. Interacts with RAB13.</text>
</comment>
<dbReference type="Proteomes" id="UP000429181">
    <property type="component" value="Chromosome 3"/>
</dbReference>
<protein>
    <recommendedName>
        <fullName evidence="9">Leptin receptor gene-related protein</fullName>
    </recommendedName>
    <alternativeName>
        <fullName evidence="10">Endospanin-1</fullName>
    </alternativeName>
    <alternativeName>
        <fullName evidence="11">OB-R gene-related protein</fullName>
    </alternativeName>
</protein>
<dbReference type="GO" id="GO:0032511">
    <property type="term" value="P:late endosome to vacuole transport via multivesicular body sorting pathway"/>
    <property type="evidence" value="ECO:0007669"/>
    <property type="project" value="TreeGrafter"/>
</dbReference>
<evidence type="ECO:0000256" key="13">
    <source>
        <dbReference type="SAM" id="Phobius"/>
    </source>
</evidence>
<proteinExistence type="inferred from homology"/>
<comment type="subcellular location">
    <subcellularLocation>
        <location evidence="1">Endosome membrane</location>
    </subcellularLocation>
    <subcellularLocation>
        <location evidence="2">Golgi apparatus membrane</location>
        <topology evidence="2">Multi-pass membrane protein</topology>
    </subcellularLocation>
</comment>
<dbReference type="Ensembl" id="ENSBIXT00000052032.1">
    <property type="protein sequence ID" value="ENSBIXP00000025176.1"/>
    <property type="gene ID" value="ENSBIXG00000005724.1"/>
</dbReference>
<evidence type="ECO:0000256" key="8">
    <source>
        <dbReference type="ARBA" id="ARBA00023136"/>
    </source>
</evidence>
<sequence>MPEKAGIPALPTIIFPLPSLFSLSSRRNSLQPGIAVPALPCYGGRVPSGLCWGALGPWTQRFGRAGIPANRWKGGAWGNFEDYAEAQDLREHRRRYPEKAGLRYTPISVTALVALSFSGAIGLTFLMLGCALEDYGVYWPLFVLIFHAISPIPHFIAKRATYDSDATSSACRELAYFFTTGIVVSAFGFPVILARVSVIKWGACGLVLAGNAVIFLTIQGLPTYTRGPERRRWPPLCVADSCFSKCGP</sequence>
<dbReference type="Pfam" id="PF04133">
    <property type="entry name" value="Vps55"/>
    <property type="match status" value="1"/>
</dbReference>
<dbReference type="GO" id="GO:0000139">
    <property type="term" value="C:Golgi membrane"/>
    <property type="evidence" value="ECO:0007669"/>
    <property type="project" value="UniProtKB-SubCell"/>
</dbReference>
<dbReference type="Proteomes" id="UP000314981">
    <property type="component" value="Chromosome 3"/>
</dbReference>
<evidence type="ECO:0000256" key="4">
    <source>
        <dbReference type="ARBA" id="ARBA00022692"/>
    </source>
</evidence>
<dbReference type="AlphaFoldDB" id="A0A4W2DGC0"/>
<keyword evidence="8 13" id="KW-0472">Membrane</keyword>
<feature type="transmembrane region" description="Helical" evidence="13">
    <location>
        <begin position="135"/>
        <end position="153"/>
    </location>
</feature>
<dbReference type="STRING" id="30522.A0A4W2DGC0"/>
<reference evidence="15 16" key="1">
    <citation type="submission" date="2018-11" db="EMBL/GenBank/DDBJ databases">
        <title>Haplotype-resolved cattle genomes.</title>
        <authorList>
            <person name="Low W.Y."/>
            <person name="Tearle R."/>
            <person name="Bickhart D.M."/>
            <person name="Rosen B.D."/>
            <person name="Koren S."/>
            <person name="Rhie A."/>
            <person name="Hiendleder S."/>
            <person name="Phillippy A.M."/>
            <person name="Smith T.P.L."/>
            <person name="Williams J.L."/>
        </authorList>
    </citation>
    <scope>NUCLEOTIDE SEQUENCE [LARGE SCALE GENOMIC DNA]</scope>
</reference>
<reference evidence="14" key="2">
    <citation type="submission" date="2025-05" db="UniProtKB">
        <authorList>
            <consortium name="Ensembl"/>
        </authorList>
    </citation>
    <scope>IDENTIFICATION</scope>
</reference>
<feature type="transmembrane region" description="Helical" evidence="13">
    <location>
        <begin position="174"/>
        <end position="193"/>
    </location>
</feature>
<keyword evidence="4 13" id="KW-0812">Transmembrane</keyword>
<keyword evidence="5" id="KW-0967">Endosome</keyword>
<evidence type="ECO:0000256" key="5">
    <source>
        <dbReference type="ARBA" id="ARBA00022753"/>
    </source>
</evidence>
<evidence type="ECO:0000313" key="14">
    <source>
        <dbReference type="Ensembl" id="ENSBIXP00000025176.1"/>
    </source>
</evidence>
<dbReference type="GO" id="GO:0060400">
    <property type="term" value="P:negative regulation of growth hormone receptor signaling pathway"/>
    <property type="evidence" value="ECO:0007669"/>
    <property type="project" value="TreeGrafter"/>
</dbReference>
<gene>
    <name evidence="14" type="primary">LEPROT</name>
</gene>
<dbReference type="InterPro" id="IPR007262">
    <property type="entry name" value="Vps55/LEPROT"/>
</dbReference>
<dbReference type="GeneTree" id="ENSGT00390000006503"/>
<feature type="transmembrane region" description="Helical" evidence="13">
    <location>
        <begin position="199"/>
        <end position="221"/>
    </location>
</feature>
<evidence type="ECO:0000256" key="7">
    <source>
        <dbReference type="ARBA" id="ARBA00023034"/>
    </source>
</evidence>